<comment type="caution">
    <text evidence="1">The sequence shown here is derived from an EMBL/GenBank/DDBJ whole genome shotgun (WGS) entry which is preliminary data.</text>
</comment>
<gene>
    <name evidence="1" type="ORF">GCM10017596_16090</name>
</gene>
<reference evidence="1" key="1">
    <citation type="journal article" date="2014" name="Int. J. Syst. Evol. Microbiol.">
        <title>Complete genome sequence of Corynebacterium casei LMG S-19264T (=DSM 44701T), isolated from a smear-ripened cheese.</title>
        <authorList>
            <consortium name="US DOE Joint Genome Institute (JGI-PGF)"/>
            <person name="Walter F."/>
            <person name="Albersmeier A."/>
            <person name="Kalinowski J."/>
            <person name="Ruckert C."/>
        </authorList>
    </citation>
    <scope>NUCLEOTIDE SEQUENCE</scope>
    <source>
        <strain evidence="1">VKM Ac-1958</strain>
    </source>
</reference>
<dbReference type="Pfam" id="PF04417">
    <property type="entry name" value="DUF501"/>
    <property type="match status" value="1"/>
</dbReference>
<dbReference type="PANTHER" id="PTHR37163:SF1">
    <property type="entry name" value="DUF501 DOMAIN-CONTAINING PROTEIN"/>
    <property type="match status" value="1"/>
</dbReference>
<keyword evidence="2" id="KW-1185">Reference proteome</keyword>
<dbReference type="RefSeq" id="WP_204939496.1">
    <property type="nucleotide sequence ID" value="NZ_BAAAUM010000001.1"/>
</dbReference>
<protein>
    <recommendedName>
        <fullName evidence="3">Septum formation initiator family protein</fullName>
    </recommendedName>
</protein>
<accession>A0A9W6HTK2</accession>
<dbReference type="EMBL" id="BSET01000001">
    <property type="protein sequence ID" value="GLK01894.1"/>
    <property type="molecule type" value="Genomic_DNA"/>
</dbReference>
<dbReference type="Proteomes" id="UP001142325">
    <property type="component" value="Unassembled WGS sequence"/>
</dbReference>
<dbReference type="PANTHER" id="PTHR37163">
    <property type="entry name" value="CONSERVED PROTEIN"/>
    <property type="match status" value="1"/>
</dbReference>
<sequence>MTTPPFAPPTAQEIAVVSAQLGREARGVVGIAARCVCGNPTVVATTPRLPDGTPFPTFYYLTHPAATAAMSTLEATQVMPELAALLEDDEEIAAAYRRAHEAFLADRAPFGEVPEIAGVSSGGMPTRVKCLHALAGHALAAGPGVNPIGDEALRRSRWSPERCECVTPGAALAGAETTTTG</sequence>
<dbReference type="InterPro" id="IPR007511">
    <property type="entry name" value="DUF501"/>
</dbReference>
<evidence type="ECO:0000313" key="1">
    <source>
        <dbReference type="EMBL" id="GLK01894.1"/>
    </source>
</evidence>
<proteinExistence type="predicted"/>
<reference evidence="1" key="2">
    <citation type="submission" date="2023-01" db="EMBL/GenBank/DDBJ databases">
        <authorList>
            <person name="Sun Q."/>
            <person name="Evtushenko L."/>
        </authorList>
    </citation>
    <scope>NUCLEOTIDE SEQUENCE</scope>
    <source>
        <strain evidence="1">VKM Ac-1958</strain>
    </source>
</reference>
<name>A0A9W6HTK2_9MICO</name>
<organism evidence="1 2">
    <name type="scientific">Microbacterium keratanolyticum</name>
    <dbReference type="NCBI Taxonomy" id="67574"/>
    <lineage>
        <taxon>Bacteria</taxon>
        <taxon>Bacillati</taxon>
        <taxon>Actinomycetota</taxon>
        <taxon>Actinomycetes</taxon>
        <taxon>Micrococcales</taxon>
        <taxon>Microbacteriaceae</taxon>
        <taxon>Microbacterium</taxon>
    </lineage>
</organism>
<evidence type="ECO:0008006" key="3">
    <source>
        <dbReference type="Google" id="ProtNLM"/>
    </source>
</evidence>
<dbReference type="AlphaFoldDB" id="A0A9W6HTK2"/>
<evidence type="ECO:0000313" key="2">
    <source>
        <dbReference type="Proteomes" id="UP001142325"/>
    </source>
</evidence>